<dbReference type="RefSeq" id="YP_009481538.1">
    <property type="nucleotide sequence ID" value="NC_037665.1"/>
</dbReference>
<dbReference type="SUPFAM" id="SSF53597">
    <property type="entry name" value="Dihydrofolate reductase-like"/>
    <property type="match status" value="1"/>
</dbReference>
<proteinExistence type="predicted"/>
<protein>
    <submittedName>
        <fullName evidence="3">Dihydrofolate reductase incomplete domain containing protein</fullName>
    </submittedName>
</protein>
<reference evidence="3" key="1">
    <citation type="journal article" date="2018" name="Nat. Commun.">
        <title>Diversity and evolution of the emerging Pandoraviridae family.</title>
        <authorList>
            <person name="Legendre M."/>
            <person name="Fabre E."/>
            <person name="Poirot O."/>
            <person name="Jeudy S."/>
            <person name="Lartigue A."/>
            <person name="Alempic J.M."/>
            <person name="Beucher L."/>
            <person name="Philippe N."/>
            <person name="Bertaux L."/>
            <person name="Christo-Foroux E."/>
            <person name="Labadie K."/>
            <person name="Coute Y."/>
            <person name="Abergel C."/>
            <person name="Claverie J.M."/>
        </authorList>
    </citation>
    <scope>NUCLEOTIDE SEQUENCE [LARGE SCALE GENOMIC DNA]</scope>
    <source>
        <strain evidence="3">Macleodensis</strain>
    </source>
</reference>
<feature type="region of interest" description="Disordered" evidence="1">
    <location>
        <begin position="270"/>
        <end position="316"/>
    </location>
</feature>
<evidence type="ECO:0000256" key="1">
    <source>
        <dbReference type="SAM" id="MobiDB-lite"/>
    </source>
</evidence>
<dbReference type="GO" id="GO:0046654">
    <property type="term" value="P:tetrahydrofolate biosynthetic process"/>
    <property type="evidence" value="ECO:0007669"/>
    <property type="project" value="InterPro"/>
</dbReference>
<evidence type="ECO:0000259" key="2">
    <source>
        <dbReference type="Pfam" id="PF00186"/>
    </source>
</evidence>
<sequence>MQDAQPPKDGARRGSPAVHVVVCTDNNDTIMVDGALPWSFRAAYQRAAIDDIVSHATVILGARSTHVFGGAPPGGDVIILSRDGTAPMGMWSRAHIARSPEAALAMCSRQSAVYVLGGASTFAAFMPYASVVHRIVVVAHGLEAAPVPPGSAVVCFPWLGRAGGRTTRCKPLVPGRGGYSYQMRSDTLAPIDHKQFAAPASPPPGAPLSYEDADLEQAKMISFYQHAMQTALETTETLPGGGAPDDETLCEHIDDDDWYIGSDLCDDSDATAGSDDECRSSDDFDDYNDDGDDSSVWADSDEGDDPLAHRARSPCGSKRKMCGCMIARLGRHDGALAAAVIQRLDQCDLLALCRTSPDTRRVLADVLARVDGPLCSSDWVRMVAGRLGDGQESHFQIWVSPCDMPLEMRAGAAWLLVCAVPRLQSKYAPVQQALNQQMPSSMVLPFAAYGNDAIERALAWASATRCGAGINACLALSDSLSAASTAYAVRLDRFAKCADDVDRVDAWLADVMGVAEGAVADLAVTDVWASALGLATAAGRLRSDLLLTLACWVAESNLATGRRFSHLGRRLVEPIDTGERASLASCRLIAAIVRGLSQARCASDPPRCADDHGDRGDDDDNNNNNCGGDDECAARLLRRLATDGLIDDAVMGACRDQPNASAVSAIDEACNHLCIIATQQRTNTPHTRQAACAALARIFVLASPIDCPNGLRAHSLTARLWSTITPDLAKTRAESFWSALNTEPEPAFAQGMGCDEKAHVILCDRHPGGGGAHHMSYVSTAEDTIAVGSGDVDHPTIDGNCNPPAVVDDGNGDPATLIGLLEHEIDICTEIVAFLQPWDVVSLFTTSRAVFKAVWYAVCRATLDAKMSKLTSLACGGSVDIGSGGTQVTETMMPPSNADFAHALGALMLTCHRMPRMEMIANDVETAAGSMGIADDERDAIIATLERDPNLAAMLADTVARAARLGCGAVISRCVRVARRMQDVVKRRMYMPDNARLDAWLIRQMTAARPAHDVDISNRAWLPVAALAYAAGEERSVALLLLACAQVAASSGVAGKVATIFWASGGRRVDMRNLVDGADLDTDTKRVALVVLACIVGATRKASLDEPRPVDDTFFAAVEALISCLYSQGKSSDVHASFDAEPGSPAWHIRRLRVGITGPATPHIASMCLNARFLIAPPGRPLPKHSTCDRIACLLVDVAACHA</sequence>
<dbReference type="GO" id="GO:0004146">
    <property type="term" value="F:dihydrofolate reductase activity"/>
    <property type="evidence" value="ECO:0007669"/>
    <property type="project" value="InterPro"/>
</dbReference>
<dbReference type="EMBL" id="MG011691">
    <property type="protein sequence ID" value="AVK77542.1"/>
    <property type="molecule type" value="Genomic_DNA"/>
</dbReference>
<dbReference type="Gene3D" id="3.40.430.10">
    <property type="entry name" value="Dihydrofolate Reductase, subunit A"/>
    <property type="match status" value="1"/>
</dbReference>
<organism evidence="3">
    <name type="scientific">Pandoravirus macleodensis</name>
    <dbReference type="NCBI Taxonomy" id="2107707"/>
    <lineage>
        <taxon>Viruses</taxon>
        <taxon>Pandoravirus</taxon>
    </lineage>
</organism>
<gene>
    <name evidence="3" type="ORF">pmac_cds_854</name>
</gene>
<feature type="region of interest" description="Disordered" evidence="1">
    <location>
        <begin position="601"/>
        <end position="624"/>
    </location>
</feature>
<dbReference type="Pfam" id="PF00186">
    <property type="entry name" value="DHFR_1"/>
    <property type="match status" value="1"/>
</dbReference>
<name>A0A2U7UGF4_9VIRU</name>
<dbReference type="KEGG" id="vg:36841997"/>
<feature type="compositionally biased region" description="Acidic residues" evidence="1">
    <location>
        <begin position="283"/>
        <end position="305"/>
    </location>
</feature>
<dbReference type="GeneID" id="36841997"/>
<accession>A0A2U7UGF4</accession>
<dbReference type="InterPro" id="IPR001796">
    <property type="entry name" value="DHFR_dom"/>
</dbReference>
<evidence type="ECO:0000313" key="3">
    <source>
        <dbReference type="EMBL" id="AVK77542.1"/>
    </source>
</evidence>
<dbReference type="InterPro" id="IPR024072">
    <property type="entry name" value="DHFR-like_dom_sf"/>
</dbReference>
<feature type="domain" description="DHFR" evidence="2">
    <location>
        <begin position="18"/>
        <end position="134"/>
    </location>
</feature>
<dbReference type="Proteomes" id="UP000249758">
    <property type="component" value="Segment"/>
</dbReference>